<evidence type="ECO:0000313" key="3">
    <source>
        <dbReference type="Proteomes" id="UP000295247"/>
    </source>
</evidence>
<dbReference type="AlphaFoldDB" id="A0A4R4A4L1"/>
<sequence>MTSGREAVASFFHSVNRRIRQDNVPFVPPAAWYQLIDDDFGEIWFPSHGCSWSVIGTCSMCNYGVPLPPTDDQMVGAVALALASFERLPSRLWVSSFDVLDPRDVPVDVRRQIYRLLARTPTQIIISESHPLCVRFADVKECVDLLEGKIFGLELGIETMNDFVRNWCLHKNFLTRHVHRAIDVARAAGAEVYANLFVGAPFLTTMEWIEDAIDSTRTALDAGADSVVLLPCHVKRGTLCDWLYQRGLYRPPSLWTVMEILIRVEPRYWPRIKLSWILTKEHPGHPQLISPIDEHASPRSLLSALSKFNQSADGTIFQPLLSFPEYIRWHKEMKLNTPDTLPDRIAKCLPLIAKNIMGHQWWHLNERSITDNLWKDWNLAQKHIH</sequence>
<dbReference type="Proteomes" id="UP000295247">
    <property type="component" value="Unassembled WGS sequence"/>
</dbReference>
<dbReference type="SUPFAM" id="SSF102114">
    <property type="entry name" value="Radical SAM enzymes"/>
    <property type="match status" value="1"/>
</dbReference>
<dbReference type="SMART" id="SM00729">
    <property type="entry name" value="Elp3"/>
    <property type="match status" value="1"/>
</dbReference>
<gene>
    <name evidence="2" type="ORF">EDC29_11769</name>
</gene>
<organism evidence="2 3">
    <name type="scientific">Marichromatium gracile</name>
    <name type="common">Chromatium gracile</name>
    <dbReference type="NCBI Taxonomy" id="1048"/>
    <lineage>
        <taxon>Bacteria</taxon>
        <taxon>Pseudomonadati</taxon>
        <taxon>Pseudomonadota</taxon>
        <taxon>Gammaproteobacteria</taxon>
        <taxon>Chromatiales</taxon>
        <taxon>Chromatiaceae</taxon>
        <taxon>Marichromatium</taxon>
    </lineage>
</organism>
<dbReference type="EMBL" id="SMDC01000017">
    <property type="protein sequence ID" value="TCW32703.1"/>
    <property type="molecule type" value="Genomic_DNA"/>
</dbReference>
<reference evidence="2 3" key="1">
    <citation type="submission" date="2019-03" db="EMBL/GenBank/DDBJ databases">
        <title>Genomic Encyclopedia of Type Strains, Phase IV (KMG-IV): sequencing the most valuable type-strain genomes for metagenomic binning, comparative biology and taxonomic classification.</title>
        <authorList>
            <person name="Goeker M."/>
        </authorList>
    </citation>
    <scope>NUCLEOTIDE SEQUENCE [LARGE SCALE GENOMIC DNA]</scope>
    <source>
        <strain evidence="2 3">DSM 203</strain>
    </source>
</reference>
<comment type="caution">
    <text evidence="2">The sequence shown here is derived from an EMBL/GenBank/DDBJ whole genome shotgun (WGS) entry which is preliminary data.</text>
</comment>
<dbReference type="GO" id="GO:0003824">
    <property type="term" value="F:catalytic activity"/>
    <property type="evidence" value="ECO:0007669"/>
    <property type="project" value="InterPro"/>
</dbReference>
<dbReference type="GO" id="GO:0051536">
    <property type="term" value="F:iron-sulfur cluster binding"/>
    <property type="evidence" value="ECO:0007669"/>
    <property type="project" value="InterPro"/>
</dbReference>
<evidence type="ECO:0000259" key="1">
    <source>
        <dbReference type="SMART" id="SM00729"/>
    </source>
</evidence>
<dbReference type="InterPro" id="IPR058240">
    <property type="entry name" value="rSAM_sf"/>
</dbReference>
<accession>A0A4R4A4L1</accession>
<dbReference type="RefSeq" id="WP_132230666.1">
    <property type="nucleotide sequence ID" value="NZ_NRRH01000075.1"/>
</dbReference>
<proteinExistence type="predicted"/>
<feature type="domain" description="Elp3/MiaA/NifB-like radical SAM core" evidence="1">
    <location>
        <begin position="40"/>
        <end position="263"/>
    </location>
</feature>
<name>A0A4R4A4L1_MARGR</name>
<dbReference type="InterPro" id="IPR006638">
    <property type="entry name" value="Elp3/MiaA/NifB-like_rSAM"/>
</dbReference>
<evidence type="ECO:0000313" key="2">
    <source>
        <dbReference type="EMBL" id="TCW32703.1"/>
    </source>
</evidence>
<protein>
    <submittedName>
        <fullName evidence="2">Radical SAM enzyme (TIGR01210 family)</fullName>
    </submittedName>
</protein>